<dbReference type="RefSeq" id="WP_168965986.1">
    <property type="nucleotide sequence ID" value="NZ_CAMNNH010000106.1"/>
</dbReference>
<name>A0A7X9NIK3_9FIRM</name>
<sequence>MKRSIKNGFTMIDALLSLLVFSIVTLCILVFLQTCLKMLNMDMLQQEQMAVIQLREILSLSKDIEVQSHELTMNYKHESIWIGQDKDRLVKKEGYEILMEGVKNVAFYQQDEEIFLSYSKADKEYNVQIY</sequence>
<dbReference type="Proteomes" id="UP000540014">
    <property type="component" value="Unassembled WGS sequence"/>
</dbReference>
<dbReference type="AlphaFoldDB" id="A0A7X9NIK3"/>
<gene>
    <name evidence="3" type="ORF">HF861_08660</name>
    <name evidence="2" type="ORF">PND82_10835</name>
</gene>
<keyword evidence="1" id="KW-0472">Membrane</keyword>
<evidence type="ECO:0000313" key="3">
    <source>
        <dbReference type="EMBL" id="NME44953.1"/>
    </source>
</evidence>
<keyword evidence="1" id="KW-0812">Transmembrane</keyword>
<reference evidence="3 4" key="1">
    <citation type="submission" date="2020-04" db="EMBL/GenBank/DDBJ databases">
        <authorList>
            <person name="Hitch T.C.A."/>
            <person name="Wylensek D."/>
            <person name="Clavel T."/>
        </authorList>
    </citation>
    <scope>NUCLEOTIDE SEQUENCE [LARGE SCALE GENOMIC DNA]</scope>
    <source>
        <strain evidence="3 4">BSM-383-APC-22F</strain>
    </source>
</reference>
<dbReference type="EMBL" id="JAQLXO010000029">
    <property type="protein sequence ID" value="MDB7983306.1"/>
    <property type="molecule type" value="Genomic_DNA"/>
</dbReference>
<feature type="transmembrane region" description="Helical" evidence="1">
    <location>
        <begin position="12"/>
        <end position="32"/>
    </location>
</feature>
<comment type="caution">
    <text evidence="3">The sequence shown here is derived from an EMBL/GenBank/DDBJ whole genome shotgun (WGS) entry which is preliminary data.</text>
</comment>
<evidence type="ECO:0000313" key="2">
    <source>
        <dbReference type="EMBL" id="MDB7983306.1"/>
    </source>
</evidence>
<accession>A0A7X9NIK3</accession>
<organism evidence="3 4">
    <name type="scientific">Faecalicoccus pleomorphus</name>
    <dbReference type="NCBI Taxonomy" id="1323"/>
    <lineage>
        <taxon>Bacteria</taxon>
        <taxon>Bacillati</taxon>
        <taxon>Bacillota</taxon>
        <taxon>Erysipelotrichia</taxon>
        <taxon>Erysipelotrichales</taxon>
        <taxon>Erysipelotrichaceae</taxon>
        <taxon>Faecalicoccus</taxon>
    </lineage>
</organism>
<evidence type="ECO:0000256" key="1">
    <source>
        <dbReference type="SAM" id="Phobius"/>
    </source>
</evidence>
<keyword evidence="1" id="KW-1133">Transmembrane helix</keyword>
<reference evidence="2" key="2">
    <citation type="submission" date="2023-01" db="EMBL/GenBank/DDBJ databases">
        <title>Human gut microbiome strain richness.</title>
        <authorList>
            <person name="Chen-Liaw A."/>
        </authorList>
    </citation>
    <scope>NUCLEOTIDE SEQUENCE</scope>
    <source>
        <strain evidence="2">D8_m1001271B151109d0_201107</strain>
    </source>
</reference>
<dbReference type="Proteomes" id="UP001212981">
    <property type="component" value="Unassembled WGS sequence"/>
</dbReference>
<dbReference type="Pfam" id="PF15980">
    <property type="entry name" value="ComGF"/>
    <property type="match status" value="1"/>
</dbReference>
<evidence type="ECO:0000313" key="4">
    <source>
        <dbReference type="Proteomes" id="UP000540014"/>
    </source>
</evidence>
<protein>
    <submittedName>
        <fullName evidence="2">Competence type IV pilus minor pilin ComGF</fullName>
    </submittedName>
</protein>
<dbReference type="EMBL" id="JABAFR010000021">
    <property type="protein sequence ID" value="NME44953.1"/>
    <property type="molecule type" value="Genomic_DNA"/>
</dbReference>
<dbReference type="InterPro" id="IPR016977">
    <property type="entry name" value="ComGF"/>
</dbReference>
<proteinExistence type="predicted"/>